<name>A0A016S1I5_9BILA</name>
<dbReference type="EMBL" id="JARK01001659">
    <property type="protein sequence ID" value="EYB84079.1"/>
    <property type="molecule type" value="Genomic_DNA"/>
</dbReference>
<protein>
    <submittedName>
        <fullName evidence="1">Uncharacterized protein</fullName>
    </submittedName>
</protein>
<evidence type="ECO:0000313" key="2">
    <source>
        <dbReference type="Proteomes" id="UP000024635"/>
    </source>
</evidence>
<organism evidence="1 2">
    <name type="scientific">Ancylostoma ceylanicum</name>
    <dbReference type="NCBI Taxonomy" id="53326"/>
    <lineage>
        <taxon>Eukaryota</taxon>
        <taxon>Metazoa</taxon>
        <taxon>Ecdysozoa</taxon>
        <taxon>Nematoda</taxon>
        <taxon>Chromadorea</taxon>
        <taxon>Rhabditida</taxon>
        <taxon>Rhabditina</taxon>
        <taxon>Rhabditomorpha</taxon>
        <taxon>Strongyloidea</taxon>
        <taxon>Ancylostomatidae</taxon>
        <taxon>Ancylostomatinae</taxon>
        <taxon>Ancylostoma</taxon>
    </lineage>
</organism>
<dbReference type="Proteomes" id="UP000024635">
    <property type="component" value="Unassembled WGS sequence"/>
</dbReference>
<reference evidence="2" key="1">
    <citation type="journal article" date="2015" name="Nat. Genet.">
        <title>The genome and transcriptome of the zoonotic hookworm Ancylostoma ceylanicum identify infection-specific gene families.</title>
        <authorList>
            <person name="Schwarz E.M."/>
            <person name="Hu Y."/>
            <person name="Antoshechkin I."/>
            <person name="Miller M.M."/>
            <person name="Sternberg P.W."/>
            <person name="Aroian R.V."/>
        </authorList>
    </citation>
    <scope>NUCLEOTIDE SEQUENCE</scope>
    <source>
        <strain evidence="2">HY135</strain>
    </source>
</reference>
<evidence type="ECO:0000313" key="1">
    <source>
        <dbReference type="EMBL" id="EYB84079.1"/>
    </source>
</evidence>
<comment type="caution">
    <text evidence="1">The sequence shown here is derived from an EMBL/GenBank/DDBJ whole genome shotgun (WGS) entry which is preliminary data.</text>
</comment>
<accession>A0A016S1I5</accession>
<sequence>MAKAIGIIYVYYHMRFLTLISNPWPKFPASFCVVSYTHSFLRTCNIAYSCMGPRLEEDQEGEFNVGFARAASLCKARASHWVPRYTQWNIDNFPWSPTLSKLSSLQNIGFPMVSKRLHVPLFSAARADTPQISRTISEVRYCL</sequence>
<keyword evidence="2" id="KW-1185">Reference proteome</keyword>
<proteinExistence type="predicted"/>
<gene>
    <name evidence="1" type="primary">Acey_s0323.g2490</name>
    <name evidence="1" type="ORF">Y032_0323g2490</name>
</gene>
<dbReference type="AlphaFoldDB" id="A0A016S1I5"/>